<comment type="caution">
    <text evidence="7">The sequence shown here is derived from an EMBL/GenBank/DDBJ whole genome shotgun (WGS) entry which is preliminary data.</text>
</comment>
<dbReference type="AlphaFoldDB" id="A0AAJ0I7I6"/>
<gene>
    <name evidence="7" type="ORF">B0T23DRAFT_404397</name>
</gene>
<accession>A0AAJ0I7I6</accession>
<dbReference type="PANTHER" id="PTHR23504:SF6">
    <property type="entry name" value="MULTIDRUG TRANSPORTER, PUTATIVE (AFU_ORTHOLOGUE AFUA_4G08740)-RELATED"/>
    <property type="match status" value="1"/>
</dbReference>
<feature type="transmembrane region" description="Helical" evidence="6">
    <location>
        <begin position="182"/>
        <end position="204"/>
    </location>
</feature>
<evidence type="ECO:0000256" key="3">
    <source>
        <dbReference type="ARBA" id="ARBA00022692"/>
    </source>
</evidence>
<keyword evidence="4 6" id="KW-1133">Transmembrane helix</keyword>
<keyword evidence="3 6" id="KW-0812">Transmembrane</keyword>
<dbReference type="EMBL" id="JAULSX010000004">
    <property type="protein sequence ID" value="KAK3492315.1"/>
    <property type="molecule type" value="Genomic_DNA"/>
</dbReference>
<dbReference type="GO" id="GO:0016020">
    <property type="term" value="C:membrane"/>
    <property type="evidence" value="ECO:0007669"/>
    <property type="project" value="UniProtKB-SubCell"/>
</dbReference>
<keyword evidence="8" id="KW-1185">Reference proteome</keyword>
<evidence type="ECO:0000313" key="8">
    <source>
        <dbReference type="Proteomes" id="UP001285908"/>
    </source>
</evidence>
<keyword evidence="5 6" id="KW-0472">Membrane</keyword>
<proteinExistence type="predicted"/>
<name>A0AAJ0I7I6_9PEZI</name>
<dbReference type="PANTHER" id="PTHR23504">
    <property type="entry name" value="MAJOR FACILITATOR SUPERFAMILY DOMAIN-CONTAINING PROTEIN 10"/>
    <property type="match status" value="1"/>
</dbReference>
<keyword evidence="2" id="KW-0813">Transport</keyword>
<evidence type="ECO:0000256" key="6">
    <source>
        <dbReference type="SAM" id="Phobius"/>
    </source>
</evidence>
<comment type="subcellular location">
    <subcellularLocation>
        <location evidence="1">Membrane</location>
        <topology evidence="1">Multi-pass membrane protein</topology>
    </subcellularLocation>
</comment>
<dbReference type="SUPFAM" id="SSF103473">
    <property type="entry name" value="MFS general substrate transporter"/>
    <property type="match status" value="1"/>
</dbReference>
<organism evidence="7 8">
    <name type="scientific">Neurospora hispaniola</name>
    <dbReference type="NCBI Taxonomy" id="588809"/>
    <lineage>
        <taxon>Eukaryota</taxon>
        <taxon>Fungi</taxon>
        <taxon>Dikarya</taxon>
        <taxon>Ascomycota</taxon>
        <taxon>Pezizomycotina</taxon>
        <taxon>Sordariomycetes</taxon>
        <taxon>Sordariomycetidae</taxon>
        <taxon>Sordariales</taxon>
        <taxon>Sordariaceae</taxon>
        <taxon>Neurospora</taxon>
    </lineage>
</organism>
<evidence type="ECO:0008006" key="9">
    <source>
        <dbReference type="Google" id="ProtNLM"/>
    </source>
</evidence>
<evidence type="ECO:0000256" key="2">
    <source>
        <dbReference type="ARBA" id="ARBA00022448"/>
    </source>
</evidence>
<protein>
    <recommendedName>
        <fullName evidence="9">Major facilitator superfamily transporter</fullName>
    </recommendedName>
</protein>
<dbReference type="GeneID" id="87876519"/>
<reference evidence="7 8" key="1">
    <citation type="journal article" date="2023" name="Mol. Phylogenet. Evol.">
        <title>Genome-scale phylogeny and comparative genomics of the fungal order Sordariales.</title>
        <authorList>
            <person name="Hensen N."/>
            <person name="Bonometti L."/>
            <person name="Westerberg I."/>
            <person name="Brannstrom I.O."/>
            <person name="Guillou S."/>
            <person name="Cros-Aarteil S."/>
            <person name="Calhoun S."/>
            <person name="Haridas S."/>
            <person name="Kuo A."/>
            <person name="Mondo S."/>
            <person name="Pangilinan J."/>
            <person name="Riley R."/>
            <person name="LaButti K."/>
            <person name="Andreopoulos B."/>
            <person name="Lipzen A."/>
            <person name="Chen C."/>
            <person name="Yan M."/>
            <person name="Daum C."/>
            <person name="Ng V."/>
            <person name="Clum A."/>
            <person name="Steindorff A."/>
            <person name="Ohm R.A."/>
            <person name="Martin F."/>
            <person name="Silar P."/>
            <person name="Natvig D.O."/>
            <person name="Lalanne C."/>
            <person name="Gautier V."/>
            <person name="Ament-Velasquez S.L."/>
            <person name="Kruys A."/>
            <person name="Hutchinson M.I."/>
            <person name="Powell A.J."/>
            <person name="Barry K."/>
            <person name="Miller A.N."/>
            <person name="Grigoriev I.V."/>
            <person name="Debuchy R."/>
            <person name="Gladieux P."/>
            <person name="Hiltunen Thoren M."/>
            <person name="Johannesson H."/>
        </authorList>
    </citation>
    <scope>NUCLEOTIDE SEQUENCE [LARGE SCALE GENOMIC DNA]</scope>
    <source>
        <strain evidence="7 8">FGSC 10403</strain>
    </source>
</reference>
<dbReference type="Proteomes" id="UP001285908">
    <property type="component" value="Unassembled WGS sequence"/>
</dbReference>
<evidence type="ECO:0000256" key="4">
    <source>
        <dbReference type="ARBA" id="ARBA00022989"/>
    </source>
</evidence>
<evidence type="ECO:0000313" key="7">
    <source>
        <dbReference type="EMBL" id="KAK3492315.1"/>
    </source>
</evidence>
<evidence type="ECO:0000256" key="5">
    <source>
        <dbReference type="ARBA" id="ARBA00023136"/>
    </source>
</evidence>
<dbReference type="InterPro" id="IPR036259">
    <property type="entry name" value="MFS_trans_sf"/>
</dbReference>
<sequence>MSGCPRIPRCRTCFGACLVDAGAKAKEAEAGTGRLSLITNLDHHESSLNHEHGSRCTPVAMSGVATDTVTETTIESAPQRHLTGAKAASWGHLPRKDQLIVITLALARLSEPLIQTSLQWFKPDLPDSTIAGQAGILHDMLAVAVADLQFQISASFTAAQSLTAMLWGISETVKEEKHQSRAFLLLPMTFNIGIIVGPILGGLLSDPAGTYPDRFGKINFFTHRPYAAPKILSATLDSGAMVRDRGLELGQKLRRCFSRGDTEAFCAPLASTDSSAELELGSAIEERKSSVKPTYGAAGKHHQVRRRYTQRLPFRRIFTRNVSFTLVANSLLAFHVGTFNSLWFVFLTTPVYDPTKTAASPNALLGAELFAAAKPKGRHCSLGGHGRTQTILVNNCTPHPGVLGTVHGIGQSVSSFARTLGPMLCGFLYGLGLNMDIVGAACFSVWKGDGHEIWLEGDNEDDM</sequence>
<evidence type="ECO:0000256" key="1">
    <source>
        <dbReference type="ARBA" id="ARBA00004141"/>
    </source>
</evidence>
<dbReference type="RefSeq" id="XP_062692773.1">
    <property type="nucleotide sequence ID" value="XM_062838897.1"/>
</dbReference>